<dbReference type="Pfam" id="PF01935">
    <property type="entry name" value="DUF87"/>
    <property type="match status" value="1"/>
</dbReference>
<dbReference type="eggNOG" id="COG0433">
    <property type="taxonomic scope" value="Bacteria"/>
</dbReference>
<dbReference type="InterPro" id="IPR008571">
    <property type="entry name" value="HerA-like"/>
</dbReference>
<dbReference type="RefSeq" id="WP_034834745.1">
    <property type="nucleotide sequence ID" value="NZ_JOKH01000002.1"/>
</dbReference>
<accession>A0A081NHC0</accession>
<sequence length="1709" mass="194590">MSVAPFEQFLVQRLTSWLENRISAGTRYQFQSPDAENTKRLFDQIKTNFSGSITFFSTPLHYIEINGVKLICVVHAESRDELSDGFNDNYISAVRDEVAGQSGDFSNSALLIIHNSLLDTLINSADNLAADGMPWATESIKVDLENIIQNQPKPSRVLLCLLRWQAEVLEDLGGSMFGYEQLFSAMSTGSEPDLTSLGLLPDSGLTDMNSDKQIEQRLKDNKKLFDDIYNTISNHPEEIAERLSDFGEKFIKEQFDNQEDDAWRLTDVQVFWNEVEEQRKQGLDFAAIDSEGCKVVGPRNKRETAAGKREKHLILVAEPDAQYFDLKLSFHGKDLEKKQVSISNNKSLKNLSSEIIRLTSGGSKRYLKILAPFNGQPTYLTVKTNRPRTKECFTFHILVVKKGDFLLRGFENNFLVNPGKQSLTLQTEEMSLRLNDQQSSIFYLSEENCEADVNDFGFINYQTEYESSDEVVFTLRNANSCLKFNIVGEVNHEALSLPLLMDEGRFNLLFNDHYYGQFNSANGKVIIDNKEARVIGRRLLLLQREESFLELDQVSQIKDGINATELKTVAPDIFHAWNTLTAYLKSRNTLLSLVSWGPVVTELVRDYVTACLNYLNNIPLSRNISDADRMVLKVGVAQYEDQEYFTPYHPLILGYYLNLVDQIRADETNRSFKNLPDVTRKRLNPKGLLPYVYSESSNFSYTQVTDENPFWLEMVPQQDTSYSYVIKLVKEKSEEFIKTFSELFKQVDDAPLIINSVNNRDNCEIFLGLLSYYLEHLLHARHVHVNLYDDELCETEFDRFAEMGAYDQIKQEYQLDKGKAREKADSIIDLLRSRLSFSKFTHDEHDEQQYAHLSFFKNNQKVQRISSNIDEHVSGVAASGLLNGESSLSDNHSYKTGFGLKNIDSEGKPHLQLARLYGRLLYPCKEANEEYSERSSIALAVRDEFKDLLEKSYESSIWTTIIDPKVTLDFFQNEQNLVLIHYSDQYTNSAGYDAITVTRQTDLYKQILSQQGDDLISEFNAFNGEWLLKMVTDRPTEKKAKLGIIGGWKLVSAMLSGSDITWVPISIAEMVRVSGNIGLKISDSDFAPFHKGGKFKGTMSDDILFAGFKDGQLYLLPVEVKTGNHGKDSLNKAKEQCEALQRYLVEGLFGPDTLEGRIYRSLFIRQVLMQVEKYQLYGVFDKDYFSEFLSNREMWLSGDYKLGQLQDYPEAMVVAHLDGEGVYQTATELKDSVLELQIPIGYLDMLVNQPLNTLLSKLVCDNQLNIPEQWFLSKGLESQTYEPEASVNAESESDDDSEDVDSLDTLVTVPDRPTAINNQTAPAETQELNPNDDGALKIQFGSDHTTGQAVHWEPTNTEKVFNPNTAIIGTMGTGKTQFTKSVITQLVRNQDNNVDGQPLGILILDYKADYMKEDFIKATNAKTFNLENLPFNPLALFGDKPRLPVHTASLFRSTLATAFGLGAKQQNKIRNLVMDAYQRSGINANDKSTWSRPAPTIQQVWDVFMEDEKVEQDKLFAVMDELISFQIFDPDTNNCQSLYDMVDGVTVINLSGYDPNIQNLVAGIILDIFYNQMHQQGSSKVDGKFRQLTKFVLVDEADNFMRQDFTSLRMLMKEGREFGVGTILSTQEMDHFRTNDNDFSSYINSWIIHKVAKLKKQDIQTIFNTKGKDEEERVMSQILQLEKHYSLYIGGSNSARKIKDLAFWEIKDK</sequence>
<evidence type="ECO:0000256" key="1">
    <source>
        <dbReference type="SAM" id="MobiDB-lite"/>
    </source>
</evidence>
<proteinExistence type="predicted"/>
<feature type="compositionally biased region" description="Acidic residues" evidence="1">
    <location>
        <begin position="1291"/>
        <end position="1301"/>
    </location>
</feature>
<dbReference type="Gene3D" id="3.40.50.300">
    <property type="entry name" value="P-loop containing nucleotide triphosphate hydrolases"/>
    <property type="match status" value="2"/>
</dbReference>
<organism evidence="3 4">
    <name type="scientific">Endozoicomonas numazuensis</name>
    <dbReference type="NCBI Taxonomy" id="1137799"/>
    <lineage>
        <taxon>Bacteria</taxon>
        <taxon>Pseudomonadati</taxon>
        <taxon>Pseudomonadota</taxon>
        <taxon>Gammaproteobacteria</taxon>
        <taxon>Oceanospirillales</taxon>
        <taxon>Endozoicomonadaceae</taxon>
        <taxon>Endozoicomonas</taxon>
    </lineage>
</organism>
<evidence type="ECO:0000313" key="4">
    <source>
        <dbReference type="Proteomes" id="UP000028073"/>
    </source>
</evidence>
<dbReference type="NCBIfam" id="TIGR03237">
    <property type="entry name" value="dnd_assoc_2"/>
    <property type="match status" value="1"/>
</dbReference>
<dbReference type="InterPro" id="IPR002789">
    <property type="entry name" value="HerA_central"/>
</dbReference>
<evidence type="ECO:0000259" key="2">
    <source>
        <dbReference type="Pfam" id="PF01935"/>
    </source>
</evidence>
<dbReference type="SUPFAM" id="SSF52540">
    <property type="entry name" value="P-loop containing nucleoside triphosphate hydrolases"/>
    <property type="match status" value="1"/>
</dbReference>
<feature type="domain" description="Helicase HerA central" evidence="2">
    <location>
        <begin position="1357"/>
        <end position="1566"/>
    </location>
</feature>
<dbReference type="Proteomes" id="UP000028073">
    <property type="component" value="Unassembled WGS sequence"/>
</dbReference>
<dbReference type="InterPro" id="IPR027417">
    <property type="entry name" value="P-loop_NTPase"/>
</dbReference>
<dbReference type="STRING" id="1137799.GZ78_09320"/>
<reference evidence="3 4" key="1">
    <citation type="submission" date="2014-06" db="EMBL/GenBank/DDBJ databases">
        <title>Whole Genome Sequences of Three Symbiotic Endozoicomonas Bacteria.</title>
        <authorList>
            <person name="Neave M.J."/>
            <person name="Apprill A."/>
            <person name="Voolstra C.R."/>
        </authorList>
    </citation>
    <scope>NUCLEOTIDE SEQUENCE [LARGE SCALE GENOMIC DNA]</scope>
    <source>
        <strain evidence="3 4">DSM 25634</strain>
    </source>
</reference>
<dbReference type="PANTHER" id="PTHR42957">
    <property type="entry name" value="HELICASE MJ1565-RELATED"/>
    <property type="match status" value="1"/>
</dbReference>
<gene>
    <name evidence="3" type="ORF">GZ78_09320</name>
</gene>
<evidence type="ECO:0000313" key="3">
    <source>
        <dbReference type="EMBL" id="KEQ17843.1"/>
    </source>
</evidence>
<dbReference type="InterPro" id="IPR017646">
    <property type="entry name" value="Dnd_assoc_2"/>
</dbReference>
<feature type="region of interest" description="Disordered" evidence="1">
    <location>
        <begin position="1281"/>
        <end position="1301"/>
    </location>
</feature>
<name>A0A081NHC0_9GAMM</name>
<keyword evidence="4" id="KW-1185">Reference proteome</keyword>
<dbReference type="EMBL" id="JOKH01000002">
    <property type="protein sequence ID" value="KEQ17843.1"/>
    <property type="molecule type" value="Genomic_DNA"/>
</dbReference>
<dbReference type="PANTHER" id="PTHR42957:SF1">
    <property type="entry name" value="HELICASE MJ1565-RELATED"/>
    <property type="match status" value="1"/>
</dbReference>
<comment type="caution">
    <text evidence="3">The sequence shown here is derived from an EMBL/GenBank/DDBJ whole genome shotgun (WGS) entry which is preliminary data.</text>
</comment>
<protein>
    <recommendedName>
        <fullName evidence="2">Helicase HerA central domain-containing protein</fullName>
    </recommendedName>
</protein>